<feature type="compositionally biased region" description="Low complexity" evidence="1">
    <location>
        <begin position="1"/>
        <end position="17"/>
    </location>
</feature>
<feature type="region of interest" description="Disordered" evidence="1">
    <location>
        <begin position="67"/>
        <end position="92"/>
    </location>
</feature>
<name>A0ABQ3SNM7_9ACTN</name>
<evidence type="ECO:0000256" key="1">
    <source>
        <dbReference type="SAM" id="MobiDB-lite"/>
    </source>
</evidence>
<reference evidence="3" key="1">
    <citation type="submission" date="2023-07" db="EMBL/GenBank/DDBJ databases">
        <title>Whole genome shotgun sequence of Streptomyces nojiriensis NBRC 13794.</title>
        <authorList>
            <person name="Komaki H."/>
            <person name="Tamura T."/>
        </authorList>
    </citation>
    <scope>NUCLEOTIDE SEQUENCE [LARGE SCALE GENOMIC DNA]</scope>
    <source>
        <strain evidence="3">NBRC 13794</strain>
    </source>
</reference>
<accession>A0ABQ3SNM7</accession>
<evidence type="ECO:0000313" key="3">
    <source>
        <dbReference type="Proteomes" id="UP000613974"/>
    </source>
</evidence>
<gene>
    <name evidence="2" type="ORF">Snoj_36560</name>
</gene>
<dbReference type="Proteomes" id="UP000613974">
    <property type="component" value="Unassembled WGS sequence"/>
</dbReference>
<organism evidence="2 3">
    <name type="scientific">Streptomyces nojiriensis</name>
    <dbReference type="NCBI Taxonomy" id="66374"/>
    <lineage>
        <taxon>Bacteria</taxon>
        <taxon>Bacillati</taxon>
        <taxon>Actinomycetota</taxon>
        <taxon>Actinomycetes</taxon>
        <taxon>Kitasatosporales</taxon>
        <taxon>Streptomycetaceae</taxon>
        <taxon>Streptomyces</taxon>
    </lineage>
</organism>
<proteinExistence type="predicted"/>
<comment type="caution">
    <text evidence="2">The sequence shown here is derived from an EMBL/GenBank/DDBJ whole genome shotgun (WGS) entry which is preliminary data.</text>
</comment>
<dbReference type="EMBL" id="BNEC01000005">
    <property type="protein sequence ID" value="GHI69738.1"/>
    <property type="molecule type" value="Genomic_DNA"/>
</dbReference>
<sequence length="196" mass="20246">MRTRTDPATTARAPLTACGGRGNLDARSREGTSGNAGGADMAVRSLRLSAVALIAAGALLGVGATGPAQAAGASGGHPVTAAAPVAPSDPTPEEQERLREIAGSIWTPQLAAGWNMNADVADVLSEVTGGILTCSEAFALVPRPPGFVPGLGYLRQYWKQIRDYFLVVRENRTYRACVVSAAAHYRSIIEMASAGV</sequence>
<feature type="region of interest" description="Disordered" evidence="1">
    <location>
        <begin position="1"/>
        <end position="38"/>
    </location>
</feature>
<keyword evidence="3" id="KW-1185">Reference proteome</keyword>
<protein>
    <submittedName>
        <fullName evidence="2">Uncharacterized protein</fullName>
    </submittedName>
</protein>
<evidence type="ECO:0000313" key="2">
    <source>
        <dbReference type="EMBL" id="GHI69738.1"/>
    </source>
</evidence>